<dbReference type="InterPro" id="IPR003439">
    <property type="entry name" value="ABC_transporter-like_ATP-bd"/>
</dbReference>
<accession>A0A512BZQ9</accession>
<dbReference type="InterPro" id="IPR050107">
    <property type="entry name" value="ABC_carbohydrate_import_ATPase"/>
</dbReference>
<dbReference type="AlphaFoldDB" id="A0A512BZQ9"/>
<dbReference type="PANTHER" id="PTHR43790:SF4">
    <property type="entry name" value="GUANOSINE IMPORT ATP-BINDING PROTEIN NUPO"/>
    <property type="match status" value="1"/>
</dbReference>
<dbReference type="Pfam" id="PF00005">
    <property type="entry name" value="ABC_tran"/>
    <property type="match status" value="2"/>
</dbReference>
<reference evidence="5 6" key="1">
    <citation type="submission" date="2019-07" db="EMBL/GenBank/DDBJ databases">
        <title>Whole genome shotgun sequence of Microvirga aerophila NBRC 106136.</title>
        <authorList>
            <person name="Hosoyama A."/>
            <person name="Uohara A."/>
            <person name="Ohji S."/>
            <person name="Ichikawa N."/>
        </authorList>
    </citation>
    <scope>NUCLEOTIDE SEQUENCE [LARGE SCALE GENOMIC DNA]</scope>
    <source>
        <strain evidence="5 6">NBRC 106136</strain>
    </source>
</reference>
<dbReference type="PROSITE" id="PS00211">
    <property type="entry name" value="ABC_TRANSPORTER_1"/>
    <property type="match status" value="2"/>
</dbReference>
<evidence type="ECO:0000259" key="4">
    <source>
        <dbReference type="PROSITE" id="PS50893"/>
    </source>
</evidence>
<keyword evidence="2" id="KW-0547">Nucleotide-binding</keyword>
<dbReference type="OrthoDB" id="8430269at2"/>
<feature type="domain" description="ABC transporter" evidence="4">
    <location>
        <begin position="299"/>
        <end position="544"/>
    </location>
</feature>
<comment type="similarity">
    <text evidence="1">Belongs to the ABC transporter superfamily.</text>
</comment>
<keyword evidence="6" id="KW-1185">Reference proteome</keyword>
<dbReference type="GO" id="GO:0005524">
    <property type="term" value="F:ATP binding"/>
    <property type="evidence" value="ECO:0007669"/>
    <property type="project" value="UniProtKB-KW"/>
</dbReference>
<dbReference type="InterPro" id="IPR027417">
    <property type="entry name" value="P-loop_NTPase"/>
</dbReference>
<dbReference type="InterPro" id="IPR017871">
    <property type="entry name" value="ABC_transporter-like_CS"/>
</dbReference>
<keyword evidence="3 5" id="KW-0067">ATP-binding</keyword>
<evidence type="ECO:0000313" key="6">
    <source>
        <dbReference type="Proteomes" id="UP000321085"/>
    </source>
</evidence>
<dbReference type="GO" id="GO:0016887">
    <property type="term" value="F:ATP hydrolysis activity"/>
    <property type="evidence" value="ECO:0007669"/>
    <property type="project" value="InterPro"/>
</dbReference>
<dbReference type="Gene3D" id="3.40.50.300">
    <property type="entry name" value="P-loop containing nucleotide triphosphate hydrolases"/>
    <property type="match status" value="2"/>
</dbReference>
<dbReference type="SUPFAM" id="SSF52540">
    <property type="entry name" value="P-loop containing nucleoside triphosphate hydrolases"/>
    <property type="match status" value="2"/>
</dbReference>
<dbReference type="EMBL" id="BJYU01000105">
    <property type="protein sequence ID" value="GEO17442.1"/>
    <property type="molecule type" value="Genomic_DNA"/>
</dbReference>
<sequence>MHSALPTGAAHPYDRSQGLSPTALSRELFSTLLVRAQCVKPDVSSSGPPLVELKGISKRYGELLANDGIDLTIAPGEIHALLGENGAGKSTLVKILYGVIEPTAGEILWEGRPVSIASPVEARALGIGMVFQHFSLFDELTVAENIAVALSDEWTLSTVRSRLGEISHAYGLALEPDRAVWTLSAGERQRIEIVRCLLQNPRLLILDEPTSVLTPQEAEHLFITLNKLSADGCSILYISHKLEEVRRLCRNATILRGGRVVATIDPRESSAREIAALMVGNEVGEVRTSARQGTKGEMLRVEHLSMAPGSLHGQALADINLVARAGEIVGIAGVAGNGQTELFAALSGERLSDQAGAVIISGKACGSAGVDDRRRLGAAFVPEERLGHAAAPTHRLSENTLISHATTEVSRTGFIVLSAAKRLARSIVKTFDVRTPETDPQARKLSGGNLQKFVIGREIIRKPKLLIVDQPTWGVDAGAARLIRQALVDLAGEGSAVVVISQDLDELFEVADRMAVIHHGRLSSLKPINEWTKEAIGLEMLGVAQTQGTVHAL</sequence>
<dbReference type="Proteomes" id="UP000321085">
    <property type="component" value="Unassembled WGS sequence"/>
</dbReference>
<feature type="domain" description="ABC transporter" evidence="4">
    <location>
        <begin position="51"/>
        <end position="282"/>
    </location>
</feature>
<protein>
    <submittedName>
        <fullName evidence="5">ABC transporter ATP-binding protein</fullName>
    </submittedName>
</protein>
<name>A0A512BZQ9_9HYPH</name>
<dbReference type="InterPro" id="IPR003593">
    <property type="entry name" value="AAA+_ATPase"/>
</dbReference>
<evidence type="ECO:0000256" key="1">
    <source>
        <dbReference type="ARBA" id="ARBA00005417"/>
    </source>
</evidence>
<proteinExistence type="inferred from homology"/>
<evidence type="ECO:0000256" key="2">
    <source>
        <dbReference type="ARBA" id="ARBA00022741"/>
    </source>
</evidence>
<dbReference type="CDD" id="cd03215">
    <property type="entry name" value="ABC_Carb_Monos_II"/>
    <property type="match status" value="1"/>
</dbReference>
<dbReference type="SMART" id="SM00382">
    <property type="entry name" value="AAA"/>
    <property type="match status" value="2"/>
</dbReference>
<evidence type="ECO:0000256" key="3">
    <source>
        <dbReference type="ARBA" id="ARBA00022840"/>
    </source>
</evidence>
<evidence type="ECO:0000313" key="5">
    <source>
        <dbReference type="EMBL" id="GEO17442.1"/>
    </source>
</evidence>
<comment type="caution">
    <text evidence="5">The sequence shown here is derived from an EMBL/GenBank/DDBJ whole genome shotgun (WGS) entry which is preliminary data.</text>
</comment>
<dbReference type="PANTHER" id="PTHR43790">
    <property type="entry name" value="CARBOHYDRATE TRANSPORT ATP-BINDING PROTEIN MG119-RELATED"/>
    <property type="match status" value="1"/>
</dbReference>
<dbReference type="PROSITE" id="PS50893">
    <property type="entry name" value="ABC_TRANSPORTER_2"/>
    <property type="match status" value="2"/>
</dbReference>
<gene>
    <name evidence="5" type="ORF">MAE02_51380</name>
</gene>
<dbReference type="CDD" id="cd03216">
    <property type="entry name" value="ABC_Carb_Monos_I"/>
    <property type="match status" value="1"/>
</dbReference>
<organism evidence="5 6">
    <name type="scientific">Microvirga aerophila</name>
    <dbReference type="NCBI Taxonomy" id="670291"/>
    <lineage>
        <taxon>Bacteria</taxon>
        <taxon>Pseudomonadati</taxon>
        <taxon>Pseudomonadota</taxon>
        <taxon>Alphaproteobacteria</taxon>
        <taxon>Hyphomicrobiales</taxon>
        <taxon>Methylobacteriaceae</taxon>
        <taxon>Microvirga</taxon>
    </lineage>
</organism>